<protein>
    <recommendedName>
        <fullName evidence="4">Oxidoreductase</fullName>
    </recommendedName>
</protein>
<dbReference type="Proteomes" id="UP000823521">
    <property type="component" value="Unassembled WGS sequence"/>
</dbReference>
<evidence type="ECO:0008006" key="4">
    <source>
        <dbReference type="Google" id="ProtNLM"/>
    </source>
</evidence>
<evidence type="ECO:0000256" key="1">
    <source>
        <dbReference type="SAM" id="MobiDB-lite"/>
    </source>
</evidence>
<reference evidence="2 3" key="1">
    <citation type="submission" date="2019-12" db="EMBL/GenBank/DDBJ databases">
        <title>Whole genome sequencing of endophytic Actinobacterium Micromonospora sp. MPMI6T.</title>
        <authorList>
            <person name="Evv R."/>
            <person name="Podile A.R."/>
        </authorList>
    </citation>
    <scope>NUCLEOTIDE SEQUENCE [LARGE SCALE GENOMIC DNA]</scope>
    <source>
        <strain evidence="2 3">MPMI6</strain>
    </source>
</reference>
<gene>
    <name evidence="2" type="ORF">GSF22_18630</name>
</gene>
<feature type="region of interest" description="Disordered" evidence="1">
    <location>
        <begin position="1"/>
        <end position="24"/>
    </location>
</feature>
<accession>A0ABS3VU84</accession>
<dbReference type="EMBL" id="WVUH01000162">
    <property type="protein sequence ID" value="MBO4208003.1"/>
    <property type="molecule type" value="Genomic_DNA"/>
</dbReference>
<evidence type="ECO:0000313" key="2">
    <source>
        <dbReference type="EMBL" id="MBO4208003.1"/>
    </source>
</evidence>
<keyword evidence="3" id="KW-1185">Reference proteome</keyword>
<dbReference type="RefSeq" id="WP_208814913.1">
    <property type="nucleotide sequence ID" value="NZ_WVUH01000162.1"/>
</dbReference>
<sequence>MGLFRRRRRPDGGTASGDRGATRADLDHLEQFVRSRTGVEAFIEPRTTVTETTVMLIAFDGEWTRRRVDSPEGARRFAHRLGIPIYDVRLVGYPQRMRDFNERRKRRPERY</sequence>
<comment type="caution">
    <text evidence="2">The sequence shown here is derived from an EMBL/GenBank/DDBJ whole genome shotgun (WGS) entry which is preliminary data.</text>
</comment>
<evidence type="ECO:0000313" key="3">
    <source>
        <dbReference type="Proteomes" id="UP000823521"/>
    </source>
</evidence>
<organism evidence="2 3">
    <name type="scientific">Micromonospora echinofusca</name>
    <dbReference type="NCBI Taxonomy" id="47858"/>
    <lineage>
        <taxon>Bacteria</taxon>
        <taxon>Bacillati</taxon>
        <taxon>Actinomycetota</taxon>
        <taxon>Actinomycetes</taxon>
        <taxon>Micromonosporales</taxon>
        <taxon>Micromonosporaceae</taxon>
        <taxon>Micromonospora</taxon>
    </lineage>
</organism>
<name>A0ABS3VU84_MICEH</name>
<proteinExistence type="predicted"/>